<evidence type="ECO:0000256" key="8">
    <source>
        <dbReference type="ARBA" id="ARBA00031254"/>
    </source>
</evidence>
<evidence type="ECO:0000313" key="12">
    <source>
        <dbReference type="Proteomes" id="UP000051574"/>
    </source>
</evidence>
<dbReference type="Proteomes" id="UP000051574">
    <property type="component" value="Unassembled WGS sequence"/>
</dbReference>
<comment type="function">
    <text evidence="9">Component of the Mediator complex, a coactivator involved in the regulated transcription of nearly all RNA polymerase II-dependent genes. Mediator functions as a bridge to convey information from gene-specific regulatory proteins to the basal RNA polymerase II transcription machinery. Mediator is recruited to promoters by direct interactions with regulatory proteins and serves as a scaffold for the assembly of a functional preinitiation complex with RNA polymerase II and the general transcription factors.</text>
</comment>
<protein>
    <recommendedName>
        <fullName evidence="3 9">Mediator of RNA polymerase II transcription subunit 1</fullName>
    </recommendedName>
    <alternativeName>
        <fullName evidence="8 9">Mediator complex subunit 1</fullName>
    </alternativeName>
</protein>
<evidence type="ECO:0000259" key="10">
    <source>
        <dbReference type="Pfam" id="PF10744"/>
    </source>
</evidence>
<evidence type="ECO:0000256" key="7">
    <source>
        <dbReference type="ARBA" id="ARBA00023242"/>
    </source>
</evidence>
<accession>A0A0T6AWY5</accession>
<reference evidence="11 12" key="1">
    <citation type="submission" date="2015-09" db="EMBL/GenBank/DDBJ databases">
        <title>Draft genome of the scarab beetle Oryctes borbonicus.</title>
        <authorList>
            <person name="Meyer J.M."/>
            <person name="Markov G.V."/>
            <person name="Baskaran P."/>
            <person name="Herrmann M."/>
            <person name="Sommer R.J."/>
            <person name="Roedelsperger C."/>
        </authorList>
    </citation>
    <scope>NUCLEOTIDE SEQUENCE [LARGE SCALE GENOMIC DNA]</scope>
    <source>
        <strain evidence="11">OB123</strain>
        <tissue evidence="11">Whole animal</tissue>
    </source>
</reference>
<dbReference type="InterPro" id="IPR051999">
    <property type="entry name" value="Mediator_complex_subunit_1"/>
</dbReference>
<dbReference type="OrthoDB" id="6708235at2759"/>
<dbReference type="PANTHER" id="PTHR12881:SF10">
    <property type="entry name" value="MEDIATOR OF RNA POLYMERASE II TRANSCRIPTION SUBUNIT 1"/>
    <property type="match status" value="1"/>
</dbReference>
<evidence type="ECO:0000256" key="3">
    <source>
        <dbReference type="ARBA" id="ARBA00020612"/>
    </source>
</evidence>
<keyword evidence="4 9" id="KW-0805">Transcription regulation</keyword>
<comment type="similarity">
    <text evidence="2 9">Belongs to the Mediator complex subunit 1 family.</text>
</comment>
<name>A0A0T6AWY5_9SCAR</name>
<gene>
    <name evidence="11" type="ORF">AMK59_7181</name>
</gene>
<feature type="domain" description="Mediator complex subunit Med1" evidence="10">
    <location>
        <begin position="68"/>
        <end position="287"/>
    </location>
</feature>
<evidence type="ECO:0000256" key="6">
    <source>
        <dbReference type="ARBA" id="ARBA00023163"/>
    </source>
</evidence>
<evidence type="ECO:0000256" key="5">
    <source>
        <dbReference type="ARBA" id="ARBA00023159"/>
    </source>
</evidence>
<keyword evidence="6 9" id="KW-0804">Transcription</keyword>
<comment type="caution">
    <text evidence="11">The sequence shown here is derived from an EMBL/GenBank/DDBJ whole genome shotgun (WGS) entry which is preliminary data.</text>
</comment>
<dbReference type="GO" id="GO:0016592">
    <property type="term" value="C:mediator complex"/>
    <property type="evidence" value="ECO:0007669"/>
    <property type="project" value="InterPro"/>
</dbReference>
<keyword evidence="7 9" id="KW-0539">Nucleus</keyword>
<evidence type="ECO:0000256" key="2">
    <source>
        <dbReference type="ARBA" id="ARBA00006210"/>
    </source>
</evidence>
<dbReference type="Pfam" id="PF10744">
    <property type="entry name" value="Med1"/>
    <property type="match status" value="1"/>
</dbReference>
<evidence type="ECO:0000256" key="9">
    <source>
        <dbReference type="RuleBase" id="RU364059"/>
    </source>
</evidence>
<sequence>MNKLTNGTNTGQLAIMDKSKDWQLELLMEKLRSKSSQFKSLTEMAKTVRMAMLEKRYALDSVEKSQHQKCLDTLQHSIKVTSLQSMVERLESLTRQLGLKFVQGPSGVELFISSDMFYLEIILDQTGAVLDVKVHHEGKIEQQSCQELVSCLSKGDFADFTAQLEGFASIYQLNAEKKVKCKAFTALQSLEADLSTLAQLQMFMKEPFNLLHKSPVGILEKRRGGHPMKLTYFVSPYDLINTEKCELEPITIEAVISKSLGYSVTVCMEGSAGQKLQTSTLITVNKNHNGKSTPSYASLTNQNT</sequence>
<dbReference type="GO" id="GO:0045944">
    <property type="term" value="P:positive regulation of transcription by RNA polymerase II"/>
    <property type="evidence" value="ECO:0007669"/>
    <property type="project" value="UniProtKB-ARBA"/>
</dbReference>
<evidence type="ECO:0000313" key="11">
    <source>
        <dbReference type="EMBL" id="KRT79679.1"/>
    </source>
</evidence>
<keyword evidence="12" id="KW-1185">Reference proteome</keyword>
<keyword evidence="5 9" id="KW-0010">Activator</keyword>
<organism evidence="11 12">
    <name type="scientific">Oryctes borbonicus</name>
    <dbReference type="NCBI Taxonomy" id="1629725"/>
    <lineage>
        <taxon>Eukaryota</taxon>
        <taxon>Metazoa</taxon>
        <taxon>Ecdysozoa</taxon>
        <taxon>Arthropoda</taxon>
        <taxon>Hexapoda</taxon>
        <taxon>Insecta</taxon>
        <taxon>Pterygota</taxon>
        <taxon>Neoptera</taxon>
        <taxon>Endopterygota</taxon>
        <taxon>Coleoptera</taxon>
        <taxon>Polyphaga</taxon>
        <taxon>Scarabaeiformia</taxon>
        <taxon>Scarabaeidae</taxon>
        <taxon>Dynastinae</taxon>
        <taxon>Oryctes</taxon>
    </lineage>
</organism>
<dbReference type="EMBL" id="LJIG01022604">
    <property type="protein sequence ID" value="KRT79679.1"/>
    <property type="molecule type" value="Genomic_DNA"/>
</dbReference>
<dbReference type="AlphaFoldDB" id="A0A0T6AWY5"/>
<proteinExistence type="inferred from homology"/>
<feature type="non-terminal residue" evidence="11">
    <location>
        <position position="304"/>
    </location>
</feature>
<evidence type="ECO:0000256" key="4">
    <source>
        <dbReference type="ARBA" id="ARBA00023015"/>
    </source>
</evidence>
<comment type="subcellular location">
    <subcellularLocation>
        <location evidence="1 9">Nucleus</location>
    </subcellularLocation>
</comment>
<dbReference type="GO" id="GO:0003712">
    <property type="term" value="F:transcription coregulator activity"/>
    <property type="evidence" value="ECO:0007669"/>
    <property type="project" value="InterPro"/>
</dbReference>
<evidence type="ECO:0000256" key="1">
    <source>
        <dbReference type="ARBA" id="ARBA00004123"/>
    </source>
</evidence>
<dbReference type="PANTHER" id="PTHR12881">
    <property type="entry name" value="MEDIATOR OF RNA POLYMERASE II TRANSCRIPTION SUBUNIT 1"/>
    <property type="match status" value="1"/>
</dbReference>
<dbReference type="InterPro" id="IPR019680">
    <property type="entry name" value="Mediator_Med1"/>
</dbReference>